<dbReference type="Proteomes" id="UP001206925">
    <property type="component" value="Unassembled WGS sequence"/>
</dbReference>
<protein>
    <submittedName>
        <fullName evidence="2">Uncharacterized protein</fullName>
    </submittedName>
</protein>
<keyword evidence="1" id="KW-1133">Transmembrane helix</keyword>
<dbReference type="AlphaFoldDB" id="A0AAD5CWD7"/>
<proteinExistence type="predicted"/>
<feature type="transmembrane region" description="Helical" evidence="1">
    <location>
        <begin position="88"/>
        <end position="106"/>
    </location>
</feature>
<comment type="caution">
    <text evidence="2">The sequence shown here is derived from an EMBL/GenBank/DDBJ whole genome shotgun (WGS) entry which is preliminary data.</text>
</comment>
<dbReference type="EMBL" id="JAMZMK010006348">
    <property type="protein sequence ID" value="KAI7749491.1"/>
    <property type="molecule type" value="Genomic_DNA"/>
</dbReference>
<sequence length="118" mass="14250">MKDNSEPALSTNKALKESFPFFDYKLNDHNYKYLLNLVRYRIFILRAYMIPGHREEEMFHLYTWWNLAYLNQTFRIGLRALVWSGEAYLSYSLAATFFFVSFIDQLDQKLLKLKLLLF</sequence>
<keyword evidence="1" id="KW-0812">Transmembrane</keyword>
<gene>
    <name evidence="2" type="ORF">M8C21_001856</name>
</gene>
<reference evidence="2" key="1">
    <citation type="submission" date="2022-06" db="EMBL/GenBank/DDBJ databases">
        <title>Uncovering the hologenomic basis of an extraordinary plant invasion.</title>
        <authorList>
            <person name="Bieker V.C."/>
            <person name="Martin M.D."/>
            <person name="Gilbert T."/>
            <person name="Hodgins K."/>
            <person name="Battlay P."/>
            <person name="Petersen B."/>
            <person name="Wilson J."/>
        </authorList>
    </citation>
    <scope>NUCLEOTIDE SEQUENCE</scope>
    <source>
        <strain evidence="2">AA19_3_7</strain>
        <tissue evidence="2">Leaf</tissue>
    </source>
</reference>
<name>A0AAD5CWD7_AMBAR</name>
<keyword evidence="1" id="KW-0472">Membrane</keyword>
<organism evidence="2 3">
    <name type="scientific">Ambrosia artemisiifolia</name>
    <name type="common">Common ragweed</name>
    <dbReference type="NCBI Taxonomy" id="4212"/>
    <lineage>
        <taxon>Eukaryota</taxon>
        <taxon>Viridiplantae</taxon>
        <taxon>Streptophyta</taxon>
        <taxon>Embryophyta</taxon>
        <taxon>Tracheophyta</taxon>
        <taxon>Spermatophyta</taxon>
        <taxon>Magnoliopsida</taxon>
        <taxon>eudicotyledons</taxon>
        <taxon>Gunneridae</taxon>
        <taxon>Pentapetalae</taxon>
        <taxon>asterids</taxon>
        <taxon>campanulids</taxon>
        <taxon>Asterales</taxon>
        <taxon>Asteraceae</taxon>
        <taxon>Asteroideae</taxon>
        <taxon>Heliantheae alliance</taxon>
        <taxon>Heliantheae</taxon>
        <taxon>Ambrosia</taxon>
    </lineage>
</organism>
<accession>A0AAD5CWD7</accession>
<evidence type="ECO:0000313" key="2">
    <source>
        <dbReference type="EMBL" id="KAI7749491.1"/>
    </source>
</evidence>
<keyword evidence="3" id="KW-1185">Reference proteome</keyword>
<evidence type="ECO:0000256" key="1">
    <source>
        <dbReference type="SAM" id="Phobius"/>
    </source>
</evidence>
<evidence type="ECO:0000313" key="3">
    <source>
        <dbReference type="Proteomes" id="UP001206925"/>
    </source>
</evidence>